<feature type="compositionally biased region" description="Low complexity" evidence="1">
    <location>
        <begin position="308"/>
        <end position="319"/>
    </location>
</feature>
<dbReference type="ExpressionAtlas" id="A0A2K3E728">
    <property type="expression patterns" value="baseline"/>
</dbReference>
<dbReference type="OrthoDB" id="542683at2759"/>
<dbReference type="SUPFAM" id="SSF53335">
    <property type="entry name" value="S-adenosyl-L-methionine-dependent methyltransferases"/>
    <property type="match status" value="1"/>
</dbReference>
<proteinExistence type="predicted"/>
<dbReference type="AlphaFoldDB" id="A0A2K3E728"/>
<feature type="region of interest" description="Disordered" evidence="1">
    <location>
        <begin position="297"/>
        <end position="327"/>
    </location>
</feature>
<evidence type="ECO:0000256" key="1">
    <source>
        <dbReference type="SAM" id="MobiDB-lite"/>
    </source>
</evidence>
<dbReference type="EMBL" id="CM008962">
    <property type="protein sequence ID" value="PNW88598.1"/>
    <property type="molecule type" value="Genomic_DNA"/>
</dbReference>
<feature type="compositionally biased region" description="Low complexity" evidence="1">
    <location>
        <begin position="222"/>
        <end position="249"/>
    </location>
</feature>
<accession>A0A2K3E728</accession>
<dbReference type="InParanoid" id="A0A2K3E728"/>
<evidence type="ECO:0000313" key="3">
    <source>
        <dbReference type="Proteomes" id="UP000006906"/>
    </source>
</evidence>
<sequence length="327" mass="35326">MTKAANAGGKSSAQESIYNYQTPFGPGNIVDVKGHGRATVLEAVIDAPGHQHHGRCHIRYHEDGSTYWARPQLLRRMRPAARRVLVARHTHSYRDAMVHNVDRPDVCLEIGCHEGLTTNMISNRATYVAGIDTAPEVVEIAAARHPHLAFRQMDGLDTAATAGLAPAGCTFSLVCIDISGKAPLNLICEMIRAQAAAFPAARLIVKNEELYDALVALEQQREQQPGGSQEQQQQPALPQPAPAAVQTPEQAAAAAAVEAAAAARGRAGAARLPELLGPGLLAECELFRHQFRPPRLQPSERWIEKQLQHQQQQGHSQEQPAAAHAAS</sequence>
<name>A0A2K3E728_CHLRE</name>
<dbReference type="Gene3D" id="3.40.50.150">
    <property type="entry name" value="Vaccinia Virus protein VP39"/>
    <property type="match status" value="1"/>
</dbReference>
<keyword evidence="3" id="KW-1185">Reference proteome</keyword>
<reference evidence="2 3" key="1">
    <citation type="journal article" date="2007" name="Science">
        <title>The Chlamydomonas genome reveals the evolution of key animal and plant functions.</title>
        <authorList>
            <person name="Merchant S.S."/>
            <person name="Prochnik S.E."/>
            <person name="Vallon O."/>
            <person name="Harris E.H."/>
            <person name="Karpowicz S.J."/>
            <person name="Witman G.B."/>
            <person name="Terry A."/>
            <person name="Salamov A."/>
            <person name="Fritz-Laylin L.K."/>
            <person name="Marechal-Drouard L."/>
            <person name="Marshall W.F."/>
            <person name="Qu L.H."/>
            <person name="Nelson D.R."/>
            <person name="Sanderfoot A.A."/>
            <person name="Spalding M.H."/>
            <person name="Kapitonov V.V."/>
            <person name="Ren Q."/>
            <person name="Ferris P."/>
            <person name="Lindquist E."/>
            <person name="Shapiro H."/>
            <person name="Lucas S.M."/>
            <person name="Grimwood J."/>
            <person name="Schmutz J."/>
            <person name="Cardol P."/>
            <person name="Cerutti H."/>
            <person name="Chanfreau G."/>
            <person name="Chen C.L."/>
            <person name="Cognat V."/>
            <person name="Croft M.T."/>
            <person name="Dent R."/>
            <person name="Dutcher S."/>
            <person name="Fernandez E."/>
            <person name="Fukuzawa H."/>
            <person name="Gonzalez-Ballester D."/>
            <person name="Gonzalez-Halphen D."/>
            <person name="Hallmann A."/>
            <person name="Hanikenne M."/>
            <person name="Hippler M."/>
            <person name="Inwood W."/>
            <person name="Jabbari K."/>
            <person name="Kalanon M."/>
            <person name="Kuras R."/>
            <person name="Lefebvre P.A."/>
            <person name="Lemaire S.D."/>
            <person name="Lobanov A.V."/>
            <person name="Lohr M."/>
            <person name="Manuell A."/>
            <person name="Meier I."/>
            <person name="Mets L."/>
            <person name="Mittag M."/>
            <person name="Mittelmeier T."/>
            <person name="Moroney J.V."/>
            <person name="Moseley J."/>
            <person name="Napoli C."/>
            <person name="Nedelcu A.M."/>
            <person name="Niyogi K."/>
            <person name="Novoselov S.V."/>
            <person name="Paulsen I.T."/>
            <person name="Pazour G."/>
            <person name="Purton S."/>
            <person name="Ral J.P."/>
            <person name="Riano-Pachon D.M."/>
            <person name="Riekhof W."/>
            <person name="Rymarquis L."/>
            <person name="Schroda M."/>
            <person name="Stern D."/>
            <person name="Umen J."/>
            <person name="Willows R."/>
            <person name="Wilson N."/>
            <person name="Zimmer S.L."/>
            <person name="Allmer J."/>
            <person name="Balk J."/>
            <person name="Bisova K."/>
            <person name="Chen C.J."/>
            <person name="Elias M."/>
            <person name="Gendler K."/>
            <person name="Hauser C."/>
            <person name="Lamb M.R."/>
            <person name="Ledford H."/>
            <person name="Long J.C."/>
            <person name="Minagawa J."/>
            <person name="Page M.D."/>
            <person name="Pan J."/>
            <person name="Pootakham W."/>
            <person name="Roje S."/>
            <person name="Rose A."/>
            <person name="Stahlberg E."/>
            <person name="Terauchi A.M."/>
            <person name="Yang P."/>
            <person name="Ball S."/>
            <person name="Bowler C."/>
            <person name="Dieckmann C.L."/>
            <person name="Gladyshev V.N."/>
            <person name="Green P."/>
            <person name="Jorgensen R."/>
            <person name="Mayfield S."/>
            <person name="Mueller-Roeber B."/>
            <person name="Rajamani S."/>
            <person name="Sayre R.T."/>
            <person name="Brokstein P."/>
            <person name="Dubchak I."/>
            <person name="Goodstein D."/>
            <person name="Hornick L."/>
            <person name="Huang Y.W."/>
            <person name="Jhaveri J."/>
            <person name="Luo Y."/>
            <person name="Martinez D."/>
            <person name="Ngau W.C."/>
            <person name="Otillar B."/>
            <person name="Poliakov A."/>
            <person name="Porter A."/>
            <person name="Szajkowski L."/>
            <person name="Werner G."/>
            <person name="Zhou K."/>
            <person name="Grigoriev I.V."/>
            <person name="Rokhsar D.S."/>
            <person name="Grossman A.R."/>
        </authorList>
    </citation>
    <scope>NUCLEOTIDE SEQUENCE [LARGE SCALE GENOMIC DNA]</scope>
    <source>
        <strain evidence="3">CC-503</strain>
    </source>
</reference>
<feature type="region of interest" description="Disordered" evidence="1">
    <location>
        <begin position="221"/>
        <end position="249"/>
    </location>
</feature>
<dbReference type="Gramene" id="PNW88598">
    <property type="protein sequence ID" value="PNW88598"/>
    <property type="gene ID" value="CHLRE_01g036451v5"/>
</dbReference>
<dbReference type="KEGG" id="cre:CHLRE_01g036451v5"/>
<gene>
    <name evidence="2" type="ORF">CHLRE_01g036451v5</name>
</gene>
<dbReference type="GeneID" id="5715477"/>
<dbReference type="InterPro" id="IPR029063">
    <property type="entry name" value="SAM-dependent_MTases_sf"/>
</dbReference>
<dbReference type="RefSeq" id="XP_001690105.2">
    <property type="nucleotide sequence ID" value="XM_001690053.2"/>
</dbReference>
<evidence type="ECO:0008006" key="4">
    <source>
        <dbReference type="Google" id="ProtNLM"/>
    </source>
</evidence>
<dbReference type="PaxDb" id="3055-EDP09843"/>
<organism evidence="2 3">
    <name type="scientific">Chlamydomonas reinhardtii</name>
    <name type="common">Chlamydomonas smithii</name>
    <dbReference type="NCBI Taxonomy" id="3055"/>
    <lineage>
        <taxon>Eukaryota</taxon>
        <taxon>Viridiplantae</taxon>
        <taxon>Chlorophyta</taxon>
        <taxon>core chlorophytes</taxon>
        <taxon>Chlorophyceae</taxon>
        <taxon>CS clade</taxon>
        <taxon>Chlamydomonadales</taxon>
        <taxon>Chlamydomonadaceae</taxon>
        <taxon>Chlamydomonas</taxon>
    </lineage>
</organism>
<evidence type="ECO:0000313" key="2">
    <source>
        <dbReference type="EMBL" id="PNW88598.1"/>
    </source>
</evidence>
<protein>
    <recommendedName>
        <fullName evidence="4">Methyltransferase domain-containing protein</fullName>
    </recommendedName>
</protein>
<dbReference type="Proteomes" id="UP000006906">
    <property type="component" value="Chromosome 1"/>
</dbReference>